<dbReference type="FunFam" id="2.170.150.80:FF:000006">
    <property type="entry name" value="NAC domain-containing protein 100-like"/>
    <property type="match status" value="1"/>
</dbReference>
<feature type="compositionally biased region" description="Polar residues" evidence="5">
    <location>
        <begin position="247"/>
        <end position="263"/>
    </location>
</feature>
<dbReference type="PANTHER" id="PTHR31744:SF210">
    <property type="entry name" value="NAC DOMAIN-CONTAINING PROTEIN 86-LIKE"/>
    <property type="match status" value="1"/>
</dbReference>
<evidence type="ECO:0000256" key="3">
    <source>
        <dbReference type="ARBA" id="ARBA00023163"/>
    </source>
</evidence>
<dbReference type="Gene3D" id="2.170.150.80">
    <property type="entry name" value="NAC domain"/>
    <property type="match status" value="1"/>
</dbReference>
<keyword evidence="3" id="KW-0804">Transcription</keyword>
<keyword evidence="6" id="KW-0472">Membrane</keyword>
<dbReference type="OrthoDB" id="1935348at2759"/>
<keyword evidence="9" id="KW-1185">Reference proteome</keyword>
<evidence type="ECO:0000313" key="9">
    <source>
        <dbReference type="Proteomes" id="UP000467841"/>
    </source>
</evidence>
<evidence type="ECO:0000256" key="2">
    <source>
        <dbReference type="ARBA" id="ARBA00023125"/>
    </source>
</evidence>
<comment type="caution">
    <text evidence="8">The sequence shown here is derived from an EMBL/GenBank/DDBJ whole genome shotgun (WGS) entry which is preliminary data.</text>
</comment>
<dbReference type="Proteomes" id="UP000467841">
    <property type="component" value="Unassembled WGS sequence"/>
</dbReference>
<sequence>MSKEAEMSIAVSALFPGFRFSPTDVELISFYLRRKIDGDEHSVAVIAEVEIYKFEPWDLPGESKLKSENEWFYFCARGRKYPHGSQSRRATHLGYWKATGKERSVKSGNQIVGTKRTLVFHIGRAPRGERTEWIMHEYCIHGARQDALVVCRLRKNADFRASSSQRQLEDGLVQDDGDYVGQTGGSERDKKSYSVYESEHQISNGDIPESSNVLEDQVDTDDDCYAEILNDDIIKLDEEALKASQAFRPNNPTQQETIPSEASSSRRSECGVKKESNQTMNCYALFRIKNVDPGGGGDTASSSDWRIPNPFHIKKDDDRQRLMKNVMATTAFLAILISVFFTVLTTRDY</sequence>
<feature type="transmembrane region" description="Helical" evidence="6">
    <location>
        <begin position="322"/>
        <end position="344"/>
    </location>
</feature>
<evidence type="ECO:0000313" key="8">
    <source>
        <dbReference type="EMBL" id="CAA7022700.1"/>
    </source>
</evidence>
<feature type="region of interest" description="Disordered" evidence="5">
    <location>
        <begin position="245"/>
        <end position="273"/>
    </location>
</feature>
<feature type="region of interest" description="Disordered" evidence="5">
    <location>
        <begin position="164"/>
        <end position="193"/>
    </location>
</feature>
<dbReference type="GO" id="GO:0006355">
    <property type="term" value="P:regulation of DNA-templated transcription"/>
    <property type="evidence" value="ECO:0007669"/>
    <property type="project" value="InterPro"/>
</dbReference>
<dbReference type="PANTHER" id="PTHR31744">
    <property type="entry name" value="PROTEIN CUP-SHAPED COTYLEDON 2-RELATED"/>
    <property type="match status" value="1"/>
</dbReference>
<keyword evidence="1" id="KW-0805">Transcription regulation</keyword>
<dbReference type="EMBL" id="CACVBM020000721">
    <property type="protein sequence ID" value="CAA7022700.1"/>
    <property type="molecule type" value="Genomic_DNA"/>
</dbReference>
<feature type="compositionally biased region" description="Basic and acidic residues" evidence="5">
    <location>
        <begin position="264"/>
        <end position="273"/>
    </location>
</feature>
<evidence type="ECO:0000256" key="4">
    <source>
        <dbReference type="ARBA" id="ARBA00023242"/>
    </source>
</evidence>
<proteinExistence type="predicted"/>
<keyword evidence="2" id="KW-0238">DNA-binding</keyword>
<evidence type="ECO:0000256" key="5">
    <source>
        <dbReference type="SAM" id="MobiDB-lite"/>
    </source>
</evidence>
<dbReference type="InterPro" id="IPR003441">
    <property type="entry name" value="NAC-dom"/>
</dbReference>
<keyword evidence="6" id="KW-1133">Transmembrane helix</keyword>
<dbReference type="AlphaFoldDB" id="A0A6D2IBS1"/>
<feature type="domain" description="NAC" evidence="7">
    <location>
        <begin position="14"/>
        <end position="156"/>
    </location>
</feature>
<keyword evidence="6" id="KW-0812">Transmembrane</keyword>
<dbReference type="InterPro" id="IPR036093">
    <property type="entry name" value="NAC_dom_sf"/>
</dbReference>
<evidence type="ECO:0000256" key="1">
    <source>
        <dbReference type="ARBA" id="ARBA00023015"/>
    </source>
</evidence>
<accession>A0A6D2IBS1</accession>
<dbReference type="GO" id="GO:0000976">
    <property type="term" value="F:transcription cis-regulatory region binding"/>
    <property type="evidence" value="ECO:0007669"/>
    <property type="project" value="UniProtKB-ARBA"/>
</dbReference>
<organism evidence="8 9">
    <name type="scientific">Microthlaspi erraticum</name>
    <dbReference type="NCBI Taxonomy" id="1685480"/>
    <lineage>
        <taxon>Eukaryota</taxon>
        <taxon>Viridiplantae</taxon>
        <taxon>Streptophyta</taxon>
        <taxon>Embryophyta</taxon>
        <taxon>Tracheophyta</taxon>
        <taxon>Spermatophyta</taxon>
        <taxon>Magnoliopsida</taxon>
        <taxon>eudicotyledons</taxon>
        <taxon>Gunneridae</taxon>
        <taxon>Pentapetalae</taxon>
        <taxon>rosids</taxon>
        <taxon>malvids</taxon>
        <taxon>Brassicales</taxon>
        <taxon>Brassicaceae</taxon>
        <taxon>Coluteocarpeae</taxon>
        <taxon>Microthlaspi</taxon>
    </lineage>
</organism>
<keyword evidence="4" id="KW-0539">Nucleus</keyword>
<reference evidence="8" key="1">
    <citation type="submission" date="2020-01" db="EMBL/GenBank/DDBJ databases">
        <authorList>
            <person name="Mishra B."/>
        </authorList>
    </citation>
    <scope>NUCLEOTIDE SEQUENCE [LARGE SCALE GENOMIC DNA]</scope>
</reference>
<dbReference type="PROSITE" id="PS51005">
    <property type="entry name" value="NAC"/>
    <property type="match status" value="1"/>
</dbReference>
<evidence type="ECO:0000259" key="7">
    <source>
        <dbReference type="PROSITE" id="PS51005"/>
    </source>
</evidence>
<dbReference type="SUPFAM" id="SSF101941">
    <property type="entry name" value="NAC domain"/>
    <property type="match status" value="1"/>
</dbReference>
<evidence type="ECO:0000256" key="6">
    <source>
        <dbReference type="SAM" id="Phobius"/>
    </source>
</evidence>
<gene>
    <name evidence="8" type="ORF">MERR_LOCUS9935</name>
</gene>
<dbReference type="Pfam" id="PF02365">
    <property type="entry name" value="NAM"/>
    <property type="match status" value="1"/>
</dbReference>
<name>A0A6D2IBS1_9BRAS</name>
<protein>
    <recommendedName>
        <fullName evidence="7">NAC domain-containing protein</fullName>
    </recommendedName>
</protein>